<dbReference type="EMBL" id="OW152825">
    <property type="protein sequence ID" value="CAH2041250.1"/>
    <property type="molecule type" value="Genomic_DNA"/>
</dbReference>
<gene>
    <name evidence="1" type="ORF">IPOD504_LOCUS3026</name>
</gene>
<reference evidence="1" key="1">
    <citation type="submission" date="2022-03" db="EMBL/GenBank/DDBJ databases">
        <authorList>
            <person name="Martin H S."/>
        </authorList>
    </citation>
    <scope>NUCLEOTIDE SEQUENCE</scope>
</reference>
<feature type="non-terminal residue" evidence="1">
    <location>
        <position position="155"/>
    </location>
</feature>
<protein>
    <submittedName>
        <fullName evidence="1">Uncharacterized protein</fullName>
    </submittedName>
</protein>
<proteinExistence type="predicted"/>
<dbReference type="Proteomes" id="UP000837857">
    <property type="component" value="Chromosome 13"/>
</dbReference>
<evidence type="ECO:0000313" key="1">
    <source>
        <dbReference type="EMBL" id="CAH2041250.1"/>
    </source>
</evidence>
<evidence type="ECO:0000313" key="2">
    <source>
        <dbReference type="Proteomes" id="UP000837857"/>
    </source>
</evidence>
<sequence>MVCHRRRYANELCALILPDLHCACVRVLTALRARAQHGLFDELFREHTQYFNTDATGVTVRLTSGGGGACVPTREVYDDLYDDVYEYVYTDIYDDVYDDVYDVVYTVVNEDIYDDFYDDVYDGVYFDVTNTFTTPFSISVRIFTVSIYSRSAPLP</sequence>
<accession>A0ABN8HTV1</accession>
<name>A0ABN8HTV1_9NEOP</name>
<organism evidence="1 2">
    <name type="scientific">Iphiclides podalirius</name>
    <name type="common">scarce swallowtail</name>
    <dbReference type="NCBI Taxonomy" id="110791"/>
    <lineage>
        <taxon>Eukaryota</taxon>
        <taxon>Metazoa</taxon>
        <taxon>Ecdysozoa</taxon>
        <taxon>Arthropoda</taxon>
        <taxon>Hexapoda</taxon>
        <taxon>Insecta</taxon>
        <taxon>Pterygota</taxon>
        <taxon>Neoptera</taxon>
        <taxon>Endopterygota</taxon>
        <taxon>Lepidoptera</taxon>
        <taxon>Glossata</taxon>
        <taxon>Ditrysia</taxon>
        <taxon>Papilionoidea</taxon>
        <taxon>Papilionidae</taxon>
        <taxon>Papilioninae</taxon>
        <taxon>Iphiclides</taxon>
    </lineage>
</organism>
<keyword evidence="2" id="KW-1185">Reference proteome</keyword>